<dbReference type="Pfam" id="PF01171">
    <property type="entry name" value="ATP_bind_3"/>
    <property type="match status" value="1"/>
</dbReference>
<feature type="binding site" evidence="6">
    <location>
        <begin position="36"/>
        <end position="41"/>
    </location>
    <ligand>
        <name>ATP</name>
        <dbReference type="ChEBI" id="CHEBI:30616"/>
    </ligand>
</feature>
<keyword evidence="4 6" id="KW-0067">ATP-binding</keyword>
<dbReference type="RefSeq" id="WP_140914831.1">
    <property type="nucleotide sequence ID" value="NZ_VHHP01000004.1"/>
</dbReference>
<gene>
    <name evidence="6 8" type="primary">tilS</name>
    <name evidence="8" type="ORF">FJR74_01730</name>
</gene>
<protein>
    <recommendedName>
        <fullName evidence="6">tRNA(Ile)-lysidine synthase</fullName>
        <ecNumber evidence="6">6.3.4.19</ecNumber>
    </recommendedName>
    <alternativeName>
        <fullName evidence="6">tRNA(Ile)-2-lysyl-cytidine synthase</fullName>
    </alternativeName>
    <alternativeName>
        <fullName evidence="6">tRNA(Ile)-lysidine synthetase</fullName>
    </alternativeName>
</protein>
<dbReference type="InterPro" id="IPR011063">
    <property type="entry name" value="TilS/TtcA_N"/>
</dbReference>
<dbReference type="CDD" id="cd01992">
    <property type="entry name" value="TilS_N"/>
    <property type="match status" value="1"/>
</dbReference>
<dbReference type="InterPro" id="IPR012094">
    <property type="entry name" value="tRNA_Ile_lys_synt"/>
</dbReference>
<dbReference type="PANTHER" id="PTHR43033:SF1">
    <property type="entry name" value="TRNA(ILE)-LYSIDINE SYNTHASE-RELATED"/>
    <property type="match status" value="1"/>
</dbReference>
<reference evidence="8" key="1">
    <citation type="submission" date="2019-06" db="EMBL/GenBank/DDBJ databases">
        <title>Mycoplasma neophronis type strain whole genome sequence.</title>
        <authorList>
            <person name="Spergser J."/>
        </authorList>
    </citation>
    <scope>NUCLEOTIDE SEQUENCE [LARGE SCALE GENOMIC DNA]</scope>
    <source>
        <strain evidence="8">DSM 24097</strain>
    </source>
</reference>
<dbReference type="Gene3D" id="3.40.50.620">
    <property type="entry name" value="HUPs"/>
    <property type="match status" value="1"/>
</dbReference>
<comment type="similarity">
    <text evidence="6">Belongs to the tRNA(Ile)-lysidine synthase family.</text>
</comment>
<keyword evidence="2 6" id="KW-0819">tRNA processing</keyword>
<evidence type="ECO:0000256" key="6">
    <source>
        <dbReference type="HAMAP-Rule" id="MF_01161"/>
    </source>
</evidence>
<dbReference type="InterPro" id="IPR014729">
    <property type="entry name" value="Rossmann-like_a/b/a_fold"/>
</dbReference>
<comment type="function">
    <text evidence="6">Ligates lysine onto the cytidine present at position 34 of the AUA codon-specific tRNA(Ile) that contains the anticodon CAU, in an ATP-dependent manner. Cytidine is converted to lysidine, thus changing the amino acid specificity of the tRNA from methionine to isoleucine.</text>
</comment>
<keyword evidence="6" id="KW-0963">Cytoplasm</keyword>
<feature type="domain" description="tRNA(Ile)-lysidine/2-thiocytidine synthase N-terminal" evidence="7">
    <location>
        <begin position="30"/>
        <end position="204"/>
    </location>
</feature>
<keyword evidence="3 6" id="KW-0547">Nucleotide-binding</keyword>
<dbReference type="SUPFAM" id="SSF52402">
    <property type="entry name" value="Adenine nucleotide alpha hydrolases-like"/>
    <property type="match status" value="1"/>
</dbReference>
<accession>A0ABY2Z0Q3</accession>
<name>A0ABY2Z0Q3_9BACT</name>
<evidence type="ECO:0000256" key="4">
    <source>
        <dbReference type="ARBA" id="ARBA00022840"/>
    </source>
</evidence>
<evidence type="ECO:0000313" key="9">
    <source>
        <dbReference type="Proteomes" id="UP000316851"/>
    </source>
</evidence>
<dbReference type="EC" id="6.3.4.19" evidence="6"/>
<sequence>MQEHLIKKYESLLAKVKFEFQKHNIGIKQKMLIGVSGGPDSMWLLYLLKDYDVVVACVNYNKRFDSHYDASLVKLFCEENNIPCEILSLDHKENANGNFQAIAREERYLFYKEIYQKYNCSLLLLAHQKDDFLETAIMQKESSRETLHFGIKHINYVYQMNIFRPMLSLFWKQEIIDLCNEFSILFATDYTNKMPTYTRNKIRANLLHFSNQWKQNLYNEIMIENQANLIIEAKVINWYIEWKNQEFSCDWLDFNNPLIDKLIYFLINDKYKNINLTKGKIASIIDFLKSANRSSKYILDDENVLFKKKNHLIF</sequence>
<evidence type="ECO:0000259" key="7">
    <source>
        <dbReference type="Pfam" id="PF01171"/>
    </source>
</evidence>
<comment type="domain">
    <text evidence="6">The N-terminal region contains the highly conserved SGGXDS motif, predicted to be a P-loop motif involved in ATP binding.</text>
</comment>
<dbReference type="HAMAP" id="MF_01161">
    <property type="entry name" value="tRNA_Ile_lys_synt"/>
    <property type="match status" value="1"/>
</dbReference>
<evidence type="ECO:0000256" key="2">
    <source>
        <dbReference type="ARBA" id="ARBA00022694"/>
    </source>
</evidence>
<dbReference type="InterPro" id="IPR012795">
    <property type="entry name" value="tRNA_Ile_lys_synt_N"/>
</dbReference>
<evidence type="ECO:0000313" key="8">
    <source>
        <dbReference type="EMBL" id="TPR53866.1"/>
    </source>
</evidence>
<organism evidence="8 9">
    <name type="scientific">Metamycoplasma neophronis</name>
    <dbReference type="NCBI Taxonomy" id="872983"/>
    <lineage>
        <taxon>Bacteria</taxon>
        <taxon>Bacillati</taxon>
        <taxon>Mycoplasmatota</taxon>
        <taxon>Mycoplasmoidales</taxon>
        <taxon>Metamycoplasmataceae</taxon>
        <taxon>Metamycoplasma</taxon>
    </lineage>
</organism>
<comment type="catalytic activity">
    <reaction evidence="5 6">
        <text>cytidine(34) in tRNA(Ile2) + L-lysine + ATP = lysidine(34) in tRNA(Ile2) + AMP + diphosphate + H(+)</text>
        <dbReference type="Rhea" id="RHEA:43744"/>
        <dbReference type="Rhea" id="RHEA-COMP:10625"/>
        <dbReference type="Rhea" id="RHEA-COMP:10670"/>
        <dbReference type="ChEBI" id="CHEBI:15378"/>
        <dbReference type="ChEBI" id="CHEBI:30616"/>
        <dbReference type="ChEBI" id="CHEBI:32551"/>
        <dbReference type="ChEBI" id="CHEBI:33019"/>
        <dbReference type="ChEBI" id="CHEBI:82748"/>
        <dbReference type="ChEBI" id="CHEBI:83665"/>
        <dbReference type="ChEBI" id="CHEBI:456215"/>
        <dbReference type="EC" id="6.3.4.19"/>
    </reaction>
</comment>
<evidence type="ECO:0000256" key="1">
    <source>
        <dbReference type="ARBA" id="ARBA00022598"/>
    </source>
</evidence>
<dbReference type="Proteomes" id="UP000316851">
    <property type="component" value="Unassembled WGS sequence"/>
</dbReference>
<dbReference type="PANTHER" id="PTHR43033">
    <property type="entry name" value="TRNA(ILE)-LYSIDINE SYNTHASE-RELATED"/>
    <property type="match status" value="1"/>
</dbReference>
<dbReference type="EMBL" id="VHHP01000004">
    <property type="protein sequence ID" value="TPR53866.1"/>
    <property type="molecule type" value="Genomic_DNA"/>
</dbReference>
<comment type="caution">
    <text evidence="8">The sequence shown here is derived from an EMBL/GenBank/DDBJ whole genome shotgun (WGS) entry which is preliminary data.</text>
</comment>
<dbReference type="GO" id="GO:0032267">
    <property type="term" value="F:tRNA(Ile)-lysidine synthase activity"/>
    <property type="evidence" value="ECO:0007669"/>
    <property type="project" value="UniProtKB-EC"/>
</dbReference>
<comment type="subcellular location">
    <subcellularLocation>
        <location evidence="6">Cytoplasm</location>
    </subcellularLocation>
</comment>
<evidence type="ECO:0000256" key="3">
    <source>
        <dbReference type="ARBA" id="ARBA00022741"/>
    </source>
</evidence>
<keyword evidence="1 6" id="KW-0436">Ligase</keyword>
<keyword evidence="9" id="KW-1185">Reference proteome</keyword>
<evidence type="ECO:0000256" key="5">
    <source>
        <dbReference type="ARBA" id="ARBA00048539"/>
    </source>
</evidence>
<proteinExistence type="inferred from homology"/>
<dbReference type="NCBIfam" id="TIGR02432">
    <property type="entry name" value="lysidine_TilS_N"/>
    <property type="match status" value="1"/>
</dbReference>